<dbReference type="PANTHER" id="PTHR33746:SF4">
    <property type="entry name" value="RUBRERYTHRIN"/>
    <property type="match status" value="1"/>
</dbReference>
<keyword evidence="2" id="KW-0249">Electron transport</keyword>
<evidence type="ECO:0000256" key="2">
    <source>
        <dbReference type="ARBA" id="ARBA00022982"/>
    </source>
</evidence>
<keyword evidence="6" id="KW-1185">Reference proteome</keyword>
<dbReference type="EMBL" id="VCYH01000004">
    <property type="protein sequence ID" value="MDN7024747.1"/>
    <property type="molecule type" value="Genomic_DNA"/>
</dbReference>
<evidence type="ECO:0000313" key="5">
    <source>
        <dbReference type="EMBL" id="MDN7024747.1"/>
    </source>
</evidence>
<evidence type="ECO:0000313" key="6">
    <source>
        <dbReference type="Proteomes" id="UP001168338"/>
    </source>
</evidence>
<feature type="domain" description="Ferritin-like diiron" evidence="4">
    <location>
        <begin position="1"/>
        <end position="127"/>
    </location>
</feature>
<sequence length="166" mass="18402">MTTDENAQNAYAGESQANRKYSVFAEKADADGYPNVAKLYRAASQAEAVHAKRLLFILGQVGSTEENLKKSVEGENYEFTTMYPEFVQQAKEERKNEAAIVFTHAMKAEEVHANLYLQALESVRTGKDLEAEGIYLCPVCGNIEIGSAPEKCPICGVPQRMFRAIE</sequence>
<dbReference type="Gene3D" id="2.20.28.10">
    <property type="match status" value="1"/>
</dbReference>
<gene>
    <name evidence="5" type="ORF">FGU65_07585</name>
</gene>
<dbReference type="Proteomes" id="UP001168338">
    <property type="component" value="Unassembled WGS sequence"/>
</dbReference>
<dbReference type="InterPro" id="IPR052753">
    <property type="entry name" value="Rbr2/Nigerythrin"/>
</dbReference>
<name>A0ABT8M9Y6_9EURY</name>
<dbReference type="Pfam" id="PF21349">
    <property type="entry name" value="RUBY_RBDX"/>
    <property type="match status" value="1"/>
</dbReference>
<accession>A0ABT8M9Y6</accession>
<dbReference type="InterPro" id="IPR009078">
    <property type="entry name" value="Ferritin-like_SF"/>
</dbReference>
<dbReference type="SUPFAM" id="SSF47240">
    <property type="entry name" value="Ferritin-like"/>
    <property type="match status" value="1"/>
</dbReference>
<dbReference type="SUPFAM" id="SSF57802">
    <property type="entry name" value="Rubredoxin-like"/>
    <property type="match status" value="1"/>
</dbReference>
<dbReference type="Pfam" id="PF02915">
    <property type="entry name" value="Rubrerythrin"/>
    <property type="match status" value="1"/>
</dbReference>
<proteinExistence type="predicted"/>
<dbReference type="CDD" id="cd00729">
    <property type="entry name" value="rubredoxin_SM"/>
    <property type="match status" value="1"/>
</dbReference>
<dbReference type="InterPro" id="IPR048574">
    <property type="entry name" value="RUBY_RBDX"/>
</dbReference>
<evidence type="ECO:0000259" key="4">
    <source>
        <dbReference type="PROSITE" id="PS50905"/>
    </source>
</evidence>
<dbReference type="PROSITE" id="PS50903">
    <property type="entry name" value="RUBREDOXIN_LIKE"/>
    <property type="match status" value="1"/>
</dbReference>
<reference evidence="5" key="1">
    <citation type="submission" date="2019-05" db="EMBL/GenBank/DDBJ databases">
        <title>Methanoculleus sp. FWC-SCC1, a methanogenic archaeon isolated from deep marine cold seep.</title>
        <authorList>
            <person name="Chen Y.-W."/>
            <person name="Chen S.-C."/>
            <person name="Teng N.-H."/>
            <person name="Lai M.-C."/>
        </authorList>
    </citation>
    <scope>NUCLEOTIDE SEQUENCE</scope>
    <source>
        <strain evidence="5">FWC-SCC1</strain>
    </source>
</reference>
<dbReference type="RefSeq" id="WP_301663862.1">
    <property type="nucleotide sequence ID" value="NZ_VCYH01000004.1"/>
</dbReference>
<dbReference type="InterPro" id="IPR024934">
    <property type="entry name" value="Rubredoxin-like_dom"/>
</dbReference>
<evidence type="ECO:0000259" key="3">
    <source>
        <dbReference type="PROSITE" id="PS50903"/>
    </source>
</evidence>
<dbReference type="PROSITE" id="PS50905">
    <property type="entry name" value="FERRITIN_LIKE"/>
    <property type="match status" value="1"/>
</dbReference>
<feature type="domain" description="Rubredoxin-like" evidence="3">
    <location>
        <begin position="132"/>
        <end position="165"/>
    </location>
</feature>
<keyword evidence="1" id="KW-0813">Transport</keyword>
<dbReference type="PANTHER" id="PTHR33746">
    <property type="entry name" value="RUBRERYTHRIN"/>
    <property type="match status" value="1"/>
</dbReference>
<evidence type="ECO:0000256" key="1">
    <source>
        <dbReference type="ARBA" id="ARBA00022448"/>
    </source>
</evidence>
<dbReference type="InterPro" id="IPR003251">
    <property type="entry name" value="Rr_diiron-bd_dom"/>
</dbReference>
<dbReference type="Gene3D" id="1.20.1260.10">
    <property type="match status" value="1"/>
</dbReference>
<dbReference type="InterPro" id="IPR009040">
    <property type="entry name" value="Ferritin-like_diiron"/>
</dbReference>
<protein>
    <submittedName>
        <fullName evidence="5">Rubrerythrin family protein</fullName>
    </submittedName>
</protein>
<organism evidence="5 6">
    <name type="scientific">Methanoculleus frigidifontis</name>
    <dbReference type="NCBI Taxonomy" id="2584085"/>
    <lineage>
        <taxon>Archaea</taxon>
        <taxon>Methanobacteriati</taxon>
        <taxon>Methanobacteriota</taxon>
        <taxon>Stenosarchaea group</taxon>
        <taxon>Methanomicrobia</taxon>
        <taxon>Methanomicrobiales</taxon>
        <taxon>Methanomicrobiaceae</taxon>
        <taxon>Methanoculleus</taxon>
    </lineage>
</organism>
<dbReference type="CDD" id="cd01041">
    <property type="entry name" value="Rubrerythrin"/>
    <property type="match status" value="1"/>
</dbReference>
<dbReference type="InterPro" id="IPR012347">
    <property type="entry name" value="Ferritin-like"/>
</dbReference>
<comment type="caution">
    <text evidence="5">The sequence shown here is derived from an EMBL/GenBank/DDBJ whole genome shotgun (WGS) entry which is preliminary data.</text>
</comment>